<evidence type="ECO:0000313" key="2">
    <source>
        <dbReference type="Proteomes" id="UP000650833"/>
    </source>
</evidence>
<sequence length="251" mass="28003">MLTLNSSLSSVYDGVKIKVDKIRVSGNCRFSNAGTDFTCYFSHPSMILYFCAYCTAGTYHRVSGLMAVSSYNSSRSNRAMYNMRVSVQKVSRCSVVRGLQDENDYELNIAGVMESLKLKFLLYIFIMQKWSELLGNAGEIVVGHVILNFDDGDKDDFADEIMRMKRELVVNDMMAADSIDPIIEVNVEVKRVGRRPGSVIHKNIEKEINSRIAPINLETLASAENIFNAETPLILNLLPVVESSVSTSSTD</sequence>
<evidence type="ECO:0000313" key="1">
    <source>
        <dbReference type="EMBL" id="KAG2190371.1"/>
    </source>
</evidence>
<proteinExistence type="predicted"/>
<name>A0A8H7ULF5_9FUNG</name>
<comment type="caution">
    <text evidence="1">The sequence shown here is derived from an EMBL/GenBank/DDBJ whole genome shotgun (WGS) entry which is preliminary data.</text>
</comment>
<keyword evidence="2" id="KW-1185">Reference proteome</keyword>
<gene>
    <name evidence="1" type="ORF">INT46_008032</name>
</gene>
<reference evidence="1" key="1">
    <citation type="submission" date="2020-12" db="EMBL/GenBank/DDBJ databases">
        <title>Metabolic potential, ecology and presence of endohyphal bacteria is reflected in genomic diversity of Mucoromycotina.</title>
        <authorList>
            <person name="Muszewska A."/>
            <person name="Okrasinska A."/>
            <person name="Steczkiewicz K."/>
            <person name="Drgas O."/>
            <person name="Orlowska M."/>
            <person name="Perlinska-Lenart U."/>
            <person name="Aleksandrzak-Piekarczyk T."/>
            <person name="Szatraj K."/>
            <person name="Zielenkiewicz U."/>
            <person name="Pilsyk S."/>
            <person name="Malc E."/>
            <person name="Mieczkowski P."/>
            <person name="Kruszewska J.S."/>
            <person name="Biernat P."/>
            <person name="Pawlowska J."/>
        </authorList>
    </citation>
    <scope>NUCLEOTIDE SEQUENCE</scope>
    <source>
        <strain evidence="1">CBS 226.32</strain>
    </source>
</reference>
<organism evidence="1 2">
    <name type="scientific">Mucor plumbeus</name>
    <dbReference type="NCBI Taxonomy" id="97098"/>
    <lineage>
        <taxon>Eukaryota</taxon>
        <taxon>Fungi</taxon>
        <taxon>Fungi incertae sedis</taxon>
        <taxon>Mucoromycota</taxon>
        <taxon>Mucoromycotina</taxon>
        <taxon>Mucoromycetes</taxon>
        <taxon>Mucorales</taxon>
        <taxon>Mucorineae</taxon>
        <taxon>Mucoraceae</taxon>
        <taxon>Mucor</taxon>
    </lineage>
</organism>
<protein>
    <submittedName>
        <fullName evidence="1">Uncharacterized protein</fullName>
    </submittedName>
</protein>
<dbReference type="Proteomes" id="UP000650833">
    <property type="component" value="Unassembled WGS sequence"/>
</dbReference>
<accession>A0A8H7ULF5</accession>
<dbReference type="EMBL" id="JAEPRC010000982">
    <property type="protein sequence ID" value="KAG2190371.1"/>
    <property type="molecule type" value="Genomic_DNA"/>
</dbReference>
<dbReference type="AlphaFoldDB" id="A0A8H7ULF5"/>